<feature type="region of interest" description="Disordered" evidence="2">
    <location>
        <begin position="472"/>
        <end position="565"/>
    </location>
</feature>
<evidence type="ECO:0000313" key="4">
    <source>
        <dbReference type="Proteomes" id="UP001303473"/>
    </source>
</evidence>
<evidence type="ECO:0000256" key="1">
    <source>
        <dbReference type="ARBA" id="ARBA00008359"/>
    </source>
</evidence>
<sequence>MERGHITGFGLTAEYKEAILEAIDNPHNKCMGPQAEELFIGGTTDALMLLQCLMVSALTRPSFWKHGGRFGEAEQKRFIKSGNVFVYDEHSTGIKRWTDRRNWSPSRIAGNFLLYRELRDKLPRDEGKERKKLDRQNGPGNNRSKQTCISDERRYLVGALDNVDGHEAYPYTDDDGLMKKTLSVDMWGRRFRLVSYYSVNDVMAGRLCRPLQNEILREVILSPILLTLPWTEGKKLPHSLIEEITSTPQELDYITGNNGARALQNLTQGDHEVVFQGWGRVQWHPEPQAANLPARHMSLPYNYPNLMQPQAVHIHQPQVDNSMLASLGRYQTEVQRIQQRHNSDSHLWVNDNILPRPMDQHQQQQQQHAVQQYPAPYLHAQARSSQHYHPNTLPALQQQQHQNQQYDAHDYAVLTPEDTPPELLYDSAGSGNTSYNTTPSPLLRDNATVPAGNNAHHNPPYHSLDFYRGFLDNSDHPSHTTTTTYASHPLRQPQPEPQQLHMHIHMDPLPSQSYHDNPTFTDPWQQQHQQQPQQQPQPQHPVHRLGRLLGDEEDAPADADMYEGM</sequence>
<feature type="compositionally biased region" description="Low complexity" evidence="2">
    <location>
        <begin position="525"/>
        <end position="537"/>
    </location>
</feature>
<dbReference type="Proteomes" id="UP001303473">
    <property type="component" value="Unassembled WGS sequence"/>
</dbReference>
<dbReference type="Pfam" id="PF09729">
    <property type="entry name" value="Gti1_Pac2"/>
    <property type="match status" value="1"/>
</dbReference>
<organism evidence="3 4">
    <name type="scientific">Diplogelasinospora grovesii</name>
    <dbReference type="NCBI Taxonomy" id="303347"/>
    <lineage>
        <taxon>Eukaryota</taxon>
        <taxon>Fungi</taxon>
        <taxon>Dikarya</taxon>
        <taxon>Ascomycota</taxon>
        <taxon>Pezizomycotina</taxon>
        <taxon>Sordariomycetes</taxon>
        <taxon>Sordariomycetidae</taxon>
        <taxon>Sordariales</taxon>
        <taxon>Diplogelasinosporaceae</taxon>
        <taxon>Diplogelasinospora</taxon>
    </lineage>
</organism>
<feature type="compositionally biased region" description="Basic and acidic residues" evidence="2">
    <location>
        <begin position="125"/>
        <end position="135"/>
    </location>
</feature>
<comment type="similarity">
    <text evidence="1">Belongs to the MIT1/WOR1 family.</text>
</comment>
<gene>
    <name evidence="3" type="ORF">QBC46DRAFT_158501</name>
</gene>
<feature type="compositionally biased region" description="Polar residues" evidence="2">
    <location>
        <begin position="510"/>
        <end position="524"/>
    </location>
</feature>
<evidence type="ECO:0000256" key="2">
    <source>
        <dbReference type="SAM" id="MobiDB-lite"/>
    </source>
</evidence>
<dbReference type="GO" id="GO:0003677">
    <property type="term" value="F:DNA binding"/>
    <property type="evidence" value="ECO:0007669"/>
    <property type="project" value="TreeGrafter"/>
</dbReference>
<dbReference type="AlphaFoldDB" id="A0AAN6NF76"/>
<feature type="region of interest" description="Disordered" evidence="2">
    <location>
        <begin position="125"/>
        <end position="147"/>
    </location>
</feature>
<evidence type="ECO:0000313" key="3">
    <source>
        <dbReference type="EMBL" id="KAK3944701.1"/>
    </source>
</evidence>
<accession>A0AAN6NF76</accession>
<dbReference type="InterPro" id="IPR018608">
    <property type="entry name" value="Gti1/Pac2"/>
</dbReference>
<feature type="compositionally biased region" description="Polar residues" evidence="2">
    <location>
        <begin position="138"/>
        <end position="147"/>
    </location>
</feature>
<keyword evidence="4" id="KW-1185">Reference proteome</keyword>
<feature type="compositionally biased region" description="Acidic residues" evidence="2">
    <location>
        <begin position="551"/>
        <end position="565"/>
    </location>
</feature>
<proteinExistence type="inferred from homology"/>
<dbReference type="PANTHER" id="PTHR28027:SF2">
    <property type="entry name" value="TRANSCRIPTIONAL REGULATOR MIT1"/>
    <property type="match status" value="1"/>
</dbReference>
<dbReference type="EMBL" id="MU853758">
    <property type="protein sequence ID" value="KAK3944701.1"/>
    <property type="molecule type" value="Genomic_DNA"/>
</dbReference>
<dbReference type="PANTHER" id="PTHR28027">
    <property type="entry name" value="TRANSCRIPTIONAL REGULATOR MIT1"/>
    <property type="match status" value="1"/>
</dbReference>
<reference evidence="4" key="1">
    <citation type="journal article" date="2023" name="Mol. Phylogenet. Evol.">
        <title>Genome-scale phylogeny and comparative genomics of the fungal order Sordariales.</title>
        <authorList>
            <person name="Hensen N."/>
            <person name="Bonometti L."/>
            <person name="Westerberg I."/>
            <person name="Brannstrom I.O."/>
            <person name="Guillou S."/>
            <person name="Cros-Aarteil S."/>
            <person name="Calhoun S."/>
            <person name="Haridas S."/>
            <person name="Kuo A."/>
            <person name="Mondo S."/>
            <person name="Pangilinan J."/>
            <person name="Riley R."/>
            <person name="LaButti K."/>
            <person name="Andreopoulos B."/>
            <person name="Lipzen A."/>
            <person name="Chen C."/>
            <person name="Yan M."/>
            <person name="Daum C."/>
            <person name="Ng V."/>
            <person name="Clum A."/>
            <person name="Steindorff A."/>
            <person name="Ohm R.A."/>
            <person name="Martin F."/>
            <person name="Silar P."/>
            <person name="Natvig D.O."/>
            <person name="Lalanne C."/>
            <person name="Gautier V."/>
            <person name="Ament-Velasquez S.L."/>
            <person name="Kruys A."/>
            <person name="Hutchinson M.I."/>
            <person name="Powell A.J."/>
            <person name="Barry K."/>
            <person name="Miller A.N."/>
            <person name="Grigoriev I.V."/>
            <person name="Debuchy R."/>
            <person name="Gladieux P."/>
            <person name="Hiltunen Thoren M."/>
            <person name="Johannesson H."/>
        </authorList>
    </citation>
    <scope>NUCLEOTIDE SEQUENCE [LARGE SCALE GENOMIC DNA]</scope>
    <source>
        <strain evidence="4">CBS 340.73</strain>
    </source>
</reference>
<name>A0AAN6NF76_9PEZI</name>
<protein>
    <submittedName>
        <fullName evidence="3">Gti1/Pac2 family-domain-containing protein</fullName>
    </submittedName>
</protein>
<feature type="compositionally biased region" description="Low complexity" evidence="2">
    <location>
        <begin position="489"/>
        <end position="500"/>
    </location>
</feature>
<comment type="caution">
    <text evidence="3">The sequence shown here is derived from an EMBL/GenBank/DDBJ whole genome shotgun (WGS) entry which is preliminary data.</text>
</comment>